<feature type="domain" description="DUF1023" evidence="1">
    <location>
        <begin position="160"/>
        <end position="356"/>
    </location>
</feature>
<gene>
    <name evidence="2" type="ordered locus">Srot_2912</name>
</gene>
<organism evidence="2 3">
    <name type="scientific">Segniliparus rotundus (strain ATCC BAA-972 / CDC 1076 / CIP 108378 / DSM 44985 / JCM 13578)</name>
    <dbReference type="NCBI Taxonomy" id="640132"/>
    <lineage>
        <taxon>Bacteria</taxon>
        <taxon>Bacillati</taxon>
        <taxon>Actinomycetota</taxon>
        <taxon>Actinomycetes</taxon>
        <taxon>Mycobacteriales</taxon>
        <taxon>Segniliparaceae</taxon>
        <taxon>Segniliparus</taxon>
    </lineage>
</organism>
<dbReference type="AlphaFoldDB" id="D6ZDT4"/>
<evidence type="ECO:0000259" key="1">
    <source>
        <dbReference type="Pfam" id="PF06259"/>
    </source>
</evidence>
<accession>D6ZDT4</accession>
<dbReference type="Proteomes" id="UP000002247">
    <property type="component" value="Chromosome"/>
</dbReference>
<dbReference type="SUPFAM" id="SSF53474">
    <property type="entry name" value="alpha/beta-Hydrolases"/>
    <property type="match status" value="1"/>
</dbReference>
<keyword evidence="3" id="KW-1185">Reference proteome</keyword>
<dbReference type="KEGG" id="srt:Srot_2912"/>
<dbReference type="Pfam" id="PF06259">
    <property type="entry name" value="Abhydrolase_8"/>
    <property type="match status" value="1"/>
</dbReference>
<dbReference type="EMBL" id="CP001958">
    <property type="protein sequence ID" value="ADG99341.1"/>
    <property type="molecule type" value="Genomic_DNA"/>
</dbReference>
<dbReference type="eggNOG" id="COG1071">
    <property type="taxonomic scope" value="Bacteria"/>
</dbReference>
<name>D6ZDT4_SEGRD</name>
<proteinExistence type="predicted"/>
<dbReference type="ESTHER" id="segrd-d6zdt4">
    <property type="family name" value="Duf_1023"/>
</dbReference>
<dbReference type="HOGENOM" id="CLU_064942_2_0_11"/>
<protein>
    <recommendedName>
        <fullName evidence="1">DUF1023 domain-containing protein</fullName>
    </recommendedName>
</protein>
<dbReference type="STRING" id="640132.Srot_2912"/>
<sequence length="431" mass="46012">MRVIHPREFFNRKRSVVVALVVTLFWSGQSAMGPSGSDNSPLNEPLLTGQVHEAAAELDGELDFAKRYPELIGNRDGVTASARDQANRSLIPKRRDELLAERDRIQRELSADKFHGAFNDKAAALFSAERKIEGLEAVQRALAAHPDAKLLLLDMGAGERGRAAIAIGDPDTAEHLSITTPGINSSPGQTLTGMVDEAAKLKSEGEAILRKQGSPGSVASVAWIGYDPPQFKWEGSNPGPGWADELKGLFELSQDTRARRGSESFARFCQGLAAVWRPAPDSSAMRPNITVLGHSYGSLVVSLALQQLPKGVVDNAVFYGSPGIDMTETGNAGQLGLGPGHAFVLQSDDDPIQRIPGWGPMIAYGGFPTAFPWVVRLSTHAGEGPGDGVFHDAARGHADYPRSGANGELRMSGYNMAAVLVGRPDLAVRGH</sequence>
<dbReference type="InterPro" id="IPR010427">
    <property type="entry name" value="DUF1023"/>
</dbReference>
<evidence type="ECO:0000313" key="2">
    <source>
        <dbReference type="EMBL" id="ADG99341.1"/>
    </source>
</evidence>
<dbReference type="InterPro" id="IPR029058">
    <property type="entry name" value="AB_hydrolase_fold"/>
</dbReference>
<reference evidence="2 3" key="1">
    <citation type="journal article" date="2010" name="Stand. Genomic Sci.">
        <title>Complete genome sequence of Segniliparus rotundus type strain (CDC 1076).</title>
        <authorList>
            <person name="Sikorski J."/>
            <person name="Lapidus A."/>
            <person name="Copeland A."/>
            <person name="Misra M."/>
            <person name="Glavina Del Rio T."/>
            <person name="Nolan M."/>
            <person name="Lucas S."/>
            <person name="Chen F."/>
            <person name="Tice H."/>
            <person name="Cheng J.F."/>
            <person name="Jando M."/>
            <person name="Schneider S."/>
            <person name="Bruce D."/>
            <person name="Goodwin L."/>
            <person name="Pitluck S."/>
            <person name="Liolios K."/>
            <person name="Mikhailova N."/>
            <person name="Pati A."/>
            <person name="Ivanova N."/>
            <person name="Mavromatis K."/>
            <person name="Chen A."/>
            <person name="Palaniappan K."/>
            <person name="Chertkov O."/>
            <person name="Land M."/>
            <person name="Hauser L."/>
            <person name="Chang Y.J."/>
            <person name="Jeffries C.D."/>
            <person name="Brettin T."/>
            <person name="Detter J.C."/>
            <person name="Han C."/>
            <person name="Rohde M."/>
            <person name="Goker M."/>
            <person name="Bristow J."/>
            <person name="Eisen J.A."/>
            <person name="Markowitz V."/>
            <person name="Hugenholtz P."/>
            <person name="Kyrpides N.C."/>
            <person name="Klenk H.P."/>
        </authorList>
    </citation>
    <scope>NUCLEOTIDE SEQUENCE [LARGE SCALE GENOMIC DNA]</scope>
    <source>
        <strain evidence="3">ATCC BAA-972 / CDC 1076 / CIP 108378 / DSM 44985 / JCM 13578</strain>
    </source>
</reference>
<evidence type="ECO:0000313" key="3">
    <source>
        <dbReference type="Proteomes" id="UP000002247"/>
    </source>
</evidence>